<organism evidence="1 2">
    <name type="scientific">Vibrio phage Brizo</name>
    <dbReference type="NCBI Taxonomy" id="2590896"/>
    <lineage>
        <taxon>Viruses</taxon>
        <taxon>Duplodnaviria</taxon>
        <taxon>Heunggongvirae</taxon>
        <taxon>Uroviricota</taxon>
        <taxon>Caudoviricetes</taxon>
        <taxon>Demerecviridae</taxon>
        <taxon>Ermolyevavirinae</taxon>
        <taxon>Thalassavirus</taxon>
        <taxon>Thalassavirus brizo</taxon>
    </lineage>
</organism>
<evidence type="ECO:0000313" key="1">
    <source>
        <dbReference type="EMBL" id="QDF14543.1"/>
    </source>
</evidence>
<dbReference type="KEGG" id="vg:65120390"/>
<keyword evidence="2" id="KW-1185">Reference proteome</keyword>
<dbReference type="EMBL" id="MK895508">
    <property type="protein sequence ID" value="QDF14543.1"/>
    <property type="molecule type" value="Genomic_DNA"/>
</dbReference>
<accession>A0A4Y6EIW0</accession>
<evidence type="ECO:0000313" key="2">
    <source>
        <dbReference type="Proteomes" id="UP000320923"/>
    </source>
</evidence>
<sequence length="350" mass="40211">MEIVLNIFVLDLDPKLAAQYHCDKHIISQMKESVQMLCTAMIHWGNKPPLNKSGEPYKKAHENHPCTKWVRDGIDNYQWLWDLTYALVEEAEYRFGNTYHIASIIRDGSLPRLPEQHPTPRTRTPFANATADWLKSSDNWENKSSFVTLNAVDIYRLYYIVDKMHMTAVDMGEQNLHWQSKHTLGEEFTEYSIWTKRGAPEFMSDRFYAQQCEYFGIKPAQLIHMGRYPDSDEAKKLKAKMYRKLGKKSTGTVANAKAKKTTKADVLVDVRELMGHEGMDCLLKLTLPDLQKLKLALVAMHENQVECPDMPTGRTKAPFITALNTFFNSDIDFAKMTIAGLKEVLEHFGA</sequence>
<dbReference type="Proteomes" id="UP000320923">
    <property type="component" value="Segment"/>
</dbReference>
<protein>
    <submittedName>
        <fullName evidence="1">Uncharacterized protein</fullName>
    </submittedName>
</protein>
<dbReference type="GeneID" id="65120390"/>
<gene>
    <name evidence="1" type="primary">146</name>
    <name evidence="1" type="ORF">BRIZO_146</name>
</gene>
<reference evidence="1 2" key="1">
    <citation type="submission" date="2019-05" db="EMBL/GenBank/DDBJ databases">
        <authorList>
            <person name="Powers A.K."/>
            <person name="Sebastian A.Z."/>
            <person name="Albert I.U."/>
            <person name="Broussard G.W."/>
        </authorList>
    </citation>
    <scope>NUCLEOTIDE SEQUENCE [LARGE SCALE GENOMIC DNA]</scope>
</reference>
<name>A0A4Y6EIW0_9CAUD</name>
<dbReference type="RefSeq" id="YP_010102565.1">
    <property type="nucleotide sequence ID" value="NC_055800.1"/>
</dbReference>
<proteinExistence type="predicted"/>